<feature type="transmembrane region" description="Helical" evidence="7">
    <location>
        <begin position="451"/>
        <end position="469"/>
    </location>
</feature>
<keyword evidence="2" id="KW-0813">Transport</keyword>
<comment type="subcellular location">
    <subcellularLocation>
        <location evidence="1">Membrane</location>
        <topology evidence="1">Multi-pass membrane protein</topology>
    </subcellularLocation>
</comment>
<protein>
    <recommendedName>
        <fullName evidence="8">Major facilitator superfamily (MFS) profile domain-containing protein</fullName>
    </recommendedName>
</protein>
<keyword evidence="10" id="KW-1185">Reference proteome</keyword>
<feature type="transmembrane region" description="Helical" evidence="7">
    <location>
        <begin position="289"/>
        <end position="309"/>
    </location>
</feature>
<organism evidence="9 10">
    <name type="scientific">Xylaria hypoxylon</name>
    <dbReference type="NCBI Taxonomy" id="37992"/>
    <lineage>
        <taxon>Eukaryota</taxon>
        <taxon>Fungi</taxon>
        <taxon>Dikarya</taxon>
        <taxon>Ascomycota</taxon>
        <taxon>Pezizomycotina</taxon>
        <taxon>Sordariomycetes</taxon>
        <taxon>Xylariomycetidae</taxon>
        <taxon>Xylariales</taxon>
        <taxon>Xylariaceae</taxon>
        <taxon>Xylaria</taxon>
    </lineage>
</organism>
<gene>
    <name evidence="9" type="ORF">E0Z10_g7842</name>
</gene>
<feature type="transmembrane region" description="Helical" evidence="7">
    <location>
        <begin position="386"/>
        <end position="403"/>
    </location>
</feature>
<evidence type="ECO:0000256" key="3">
    <source>
        <dbReference type="ARBA" id="ARBA00022692"/>
    </source>
</evidence>
<feature type="transmembrane region" description="Helical" evidence="7">
    <location>
        <begin position="530"/>
        <end position="552"/>
    </location>
</feature>
<dbReference type="GO" id="GO:0022857">
    <property type="term" value="F:transmembrane transporter activity"/>
    <property type="evidence" value="ECO:0007669"/>
    <property type="project" value="InterPro"/>
</dbReference>
<feature type="transmembrane region" description="Helical" evidence="7">
    <location>
        <begin position="481"/>
        <end position="498"/>
    </location>
</feature>
<dbReference type="InterPro" id="IPR036259">
    <property type="entry name" value="MFS_trans_sf"/>
</dbReference>
<dbReference type="PANTHER" id="PTHR23506">
    <property type="entry name" value="GH10249P"/>
    <property type="match status" value="1"/>
</dbReference>
<dbReference type="OrthoDB" id="5086884at2759"/>
<name>A0A4Z0Y9S2_9PEZI</name>
<feature type="transmembrane region" description="Helical" evidence="7">
    <location>
        <begin position="229"/>
        <end position="252"/>
    </location>
</feature>
<evidence type="ECO:0000256" key="5">
    <source>
        <dbReference type="ARBA" id="ARBA00023136"/>
    </source>
</evidence>
<dbReference type="EMBL" id="SKBN01000194">
    <property type="protein sequence ID" value="TGJ80929.1"/>
    <property type="molecule type" value="Genomic_DNA"/>
</dbReference>
<proteinExistence type="predicted"/>
<dbReference type="CDD" id="cd17325">
    <property type="entry name" value="MFS_MdtG_SLC18_like"/>
    <property type="match status" value="1"/>
</dbReference>
<dbReference type="Gene3D" id="1.20.1250.20">
    <property type="entry name" value="MFS general substrate transporter like domains"/>
    <property type="match status" value="2"/>
</dbReference>
<evidence type="ECO:0000256" key="7">
    <source>
        <dbReference type="SAM" id="Phobius"/>
    </source>
</evidence>
<dbReference type="InterPro" id="IPR011701">
    <property type="entry name" value="MFS"/>
</dbReference>
<evidence type="ECO:0000256" key="6">
    <source>
        <dbReference type="SAM" id="MobiDB-lite"/>
    </source>
</evidence>
<keyword evidence="4 7" id="KW-1133">Transmembrane helix</keyword>
<feature type="transmembrane region" description="Helical" evidence="7">
    <location>
        <begin position="179"/>
        <end position="198"/>
    </location>
</feature>
<dbReference type="PANTHER" id="PTHR23506:SF37">
    <property type="entry name" value="MAJOR FACILITATOR SUPERFAMILY (MFS) PROFILE DOMAIN-CONTAINING PROTEIN"/>
    <property type="match status" value="1"/>
</dbReference>
<dbReference type="Proteomes" id="UP000297716">
    <property type="component" value="Unassembled WGS sequence"/>
</dbReference>
<dbReference type="InterPro" id="IPR050930">
    <property type="entry name" value="MFS_Vesicular_Transporter"/>
</dbReference>
<evidence type="ECO:0000313" key="10">
    <source>
        <dbReference type="Proteomes" id="UP000297716"/>
    </source>
</evidence>
<dbReference type="GO" id="GO:0016020">
    <property type="term" value="C:membrane"/>
    <property type="evidence" value="ECO:0007669"/>
    <property type="project" value="UniProtKB-SubCell"/>
</dbReference>
<accession>A0A4Z0Y9S2</accession>
<dbReference type="InterPro" id="IPR020846">
    <property type="entry name" value="MFS_dom"/>
</dbReference>
<feature type="transmembrane region" description="Helical" evidence="7">
    <location>
        <begin position="132"/>
        <end position="159"/>
    </location>
</feature>
<dbReference type="SUPFAM" id="SSF103473">
    <property type="entry name" value="MFS general substrate transporter"/>
    <property type="match status" value="1"/>
</dbReference>
<feature type="domain" description="Major facilitator superfamily (MFS) profile" evidence="8">
    <location>
        <begin position="134"/>
        <end position="584"/>
    </location>
</feature>
<comment type="caution">
    <text evidence="9">The sequence shown here is derived from an EMBL/GenBank/DDBJ whole genome shotgun (WGS) entry which is preliminary data.</text>
</comment>
<dbReference type="AlphaFoldDB" id="A0A4Z0Y9S2"/>
<feature type="transmembrane region" description="Helical" evidence="7">
    <location>
        <begin position="205"/>
        <end position="223"/>
    </location>
</feature>
<evidence type="ECO:0000256" key="1">
    <source>
        <dbReference type="ARBA" id="ARBA00004141"/>
    </source>
</evidence>
<evidence type="ECO:0000259" key="8">
    <source>
        <dbReference type="PROSITE" id="PS50850"/>
    </source>
</evidence>
<evidence type="ECO:0000256" key="2">
    <source>
        <dbReference type="ARBA" id="ARBA00022448"/>
    </source>
</evidence>
<dbReference type="Pfam" id="PF07690">
    <property type="entry name" value="MFS_1"/>
    <property type="match status" value="1"/>
</dbReference>
<feature type="transmembrane region" description="Helical" evidence="7">
    <location>
        <begin position="423"/>
        <end position="444"/>
    </location>
</feature>
<evidence type="ECO:0000313" key="9">
    <source>
        <dbReference type="EMBL" id="TGJ80929.1"/>
    </source>
</evidence>
<evidence type="ECO:0000256" key="4">
    <source>
        <dbReference type="ARBA" id="ARBA00022989"/>
    </source>
</evidence>
<feature type="transmembrane region" description="Helical" evidence="7">
    <location>
        <begin position="264"/>
        <end position="283"/>
    </location>
</feature>
<sequence>MRARRIPNPHGSTIDSIQSSSAFGTSAIFPVKGLFPLSSELESKVKKYTRDTEKEVSRADVLNWSNGSHIYVCSAVMKIPDEWETYETMPPNGLDLLVMHHFTLFITAEIPYSLEMAKNDTPWALRWRSNTLFIIATVAIGLFTDLFLYGLVVPVLPFMLRSRLSIPENEIQSYVSNLLAAYAGASVVSSLPVGWIADRTNSRQAPFLSGLTALLLATIMLALGKSFTVLVVARILQGVSASVVWTIGLAMVLDTVGTQDLGKIFSIISTGQLMAPVIGGVLYEKTGYTGVFGLGAGILVLDFLMRLLVIEKRTAAKYTESVHDGEGNPRNMESRIDQDHDGANHEASEEDALLPKKEDETYKIREEPNKLVRSLPILICFKSPRLLMSLFLAFVQAALLAVYDATIPTEAQSLFQFSPLKAGLLFIALDVPYLILGPLAGWAVDRYGTKRVAVIGFGWMVPVLILLRLPPEELLPKSKNIILYCALLALNGIGLAIIDSPSVVEASDVVQKYDKANPGFFGKNGPYAQLYGFNSLFFCAGLTVGPVVAGALKDSIGYGNMNLVFAILSAITAALSFFIIGGRPTMLSRRPA</sequence>
<keyword evidence="3 7" id="KW-0812">Transmembrane</keyword>
<keyword evidence="5 7" id="KW-0472">Membrane</keyword>
<dbReference type="PROSITE" id="PS50850">
    <property type="entry name" value="MFS"/>
    <property type="match status" value="1"/>
</dbReference>
<reference evidence="9 10" key="1">
    <citation type="submission" date="2019-03" db="EMBL/GenBank/DDBJ databases">
        <title>Draft genome sequence of Xylaria hypoxylon DSM 108379, a ubiquitous saprotrophic-parasitic fungi on hardwood.</title>
        <authorList>
            <person name="Buettner E."/>
            <person name="Leonhardt S."/>
            <person name="Gebauer A.M."/>
            <person name="Liers C."/>
            <person name="Hofrichter M."/>
            <person name="Kellner H."/>
        </authorList>
    </citation>
    <scope>NUCLEOTIDE SEQUENCE [LARGE SCALE GENOMIC DNA]</scope>
    <source>
        <strain evidence="9 10">DSM 108379</strain>
    </source>
</reference>
<dbReference type="STRING" id="37992.A0A4Z0Y9S2"/>
<feature type="transmembrane region" description="Helical" evidence="7">
    <location>
        <begin position="558"/>
        <end position="580"/>
    </location>
</feature>
<feature type="region of interest" description="Disordered" evidence="6">
    <location>
        <begin position="320"/>
        <end position="351"/>
    </location>
</feature>